<protein>
    <recommendedName>
        <fullName evidence="2">Tryptophan synthase beta chain-like PALP domain-containing protein</fullName>
    </recommendedName>
</protein>
<keyword evidence="1" id="KW-0732">Signal</keyword>
<feature type="chain" id="PRO_5040131252" description="Tryptophan synthase beta chain-like PALP domain-containing protein" evidence="1">
    <location>
        <begin position="21"/>
        <end position="414"/>
    </location>
</feature>
<dbReference type="Proteomes" id="UP001152747">
    <property type="component" value="Unassembled WGS sequence"/>
</dbReference>
<dbReference type="Pfam" id="PF00291">
    <property type="entry name" value="PALP"/>
    <property type="match status" value="1"/>
</dbReference>
<evidence type="ECO:0000259" key="2">
    <source>
        <dbReference type="Pfam" id="PF00291"/>
    </source>
</evidence>
<dbReference type="Gene3D" id="3.40.50.1100">
    <property type="match status" value="2"/>
</dbReference>
<evidence type="ECO:0000313" key="3">
    <source>
        <dbReference type="EMBL" id="CAI5447558.1"/>
    </source>
</evidence>
<dbReference type="EMBL" id="CANHGI010000004">
    <property type="protein sequence ID" value="CAI5447558.1"/>
    <property type="molecule type" value="Genomic_DNA"/>
</dbReference>
<name>A0A9P1IMD7_9PELO</name>
<evidence type="ECO:0000256" key="1">
    <source>
        <dbReference type="SAM" id="SignalP"/>
    </source>
</evidence>
<dbReference type="OrthoDB" id="10259545at2759"/>
<dbReference type="SUPFAM" id="SSF53686">
    <property type="entry name" value="Tryptophan synthase beta subunit-like PLP-dependent enzymes"/>
    <property type="match status" value="1"/>
</dbReference>
<evidence type="ECO:0000313" key="4">
    <source>
        <dbReference type="Proteomes" id="UP001152747"/>
    </source>
</evidence>
<feature type="domain" description="Tryptophan synthase beta chain-like PALP" evidence="2">
    <location>
        <begin position="46"/>
        <end position="343"/>
    </location>
</feature>
<accession>A0A9P1IMD7</accession>
<dbReference type="InterPro" id="IPR001926">
    <property type="entry name" value="TrpB-like_PALP"/>
</dbReference>
<gene>
    <name evidence="3" type="ORF">CAMP_LOCUS10195</name>
</gene>
<organism evidence="3 4">
    <name type="scientific">Caenorhabditis angaria</name>
    <dbReference type="NCBI Taxonomy" id="860376"/>
    <lineage>
        <taxon>Eukaryota</taxon>
        <taxon>Metazoa</taxon>
        <taxon>Ecdysozoa</taxon>
        <taxon>Nematoda</taxon>
        <taxon>Chromadorea</taxon>
        <taxon>Rhabditida</taxon>
        <taxon>Rhabditina</taxon>
        <taxon>Rhabditomorpha</taxon>
        <taxon>Rhabditoidea</taxon>
        <taxon>Rhabditidae</taxon>
        <taxon>Peloderinae</taxon>
        <taxon>Caenorhabditis</taxon>
    </lineage>
</organism>
<comment type="caution">
    <text evidence="3">The sequence shown here is derived from an EMBL/GenBank/DDBJ whole genome shotgun (WGS) entry which is preliminary data.</text>
</comment>
<dbReference type="FunFam" id="3.40.50.1100:FF:000101">
    <property type="entry name" value="Putative pyridoxal-phosphate dependent protein F13B12.4"/>
    <property type="match status" value="1"/>
</dbReference>
<dbReference type="InterPro" id="IPR036052">
    <property type="entry name" value="TrpB-like_PALP_sf"/>
</dbReference>
<reference evidence="3" key="1">
    <citation type="submission" date="2022-11" db="EMBL/GenBank/DDBJ databases">
        <authorList>
            <person name="Kikuchi T."/>
        </authorList>
    </citation>
    <scope>NUCLEOTIDE SEQUENCE</scope>
    <source>
        <strain evidence="3">PS1010</strain>
    </source>
</reference>
<keyword evidence="4" id="KW-1185">Reference proteome</keyword>
<dbReference type="InterPro" id="IPR050214">
    <property type="entry name" value="Cys_Synth/Cystath_Beta-Synth"/>
</dbReference>
<dbReference type="PANTHER" id="PTHR10314">
    <property type="entry name" value="CYSTATHIONINE BETA-SYNTHASE"/>
    <property type="match status" value="1"/>
</dbReference>
<dbReference type="AlphaFoldDB" id="A0A9P1IMD7"/>
<dbReference type="GO" id="GO:0019344">
    <property type="term" value="P:cysteine biosynthetic process"/>
    <property type="evidence" value="ECO:0007669"/>
    <property type="project" value="UniProtKB-ARBA"/>
</dbReference>
<sequence>MKFLVFLILLPFIVPTKIPAEKSITEKEANWRRGAIKKLWDERKRMGHTPLIKYQPPGFPHTIIYMKNETATPTRNLKHRFAWALLLWAITEGKVTSRTSAIYEATSGNTGSAEAYMCRLVGVKYVAVVSDSLELEKVRQIEKFGGKVLKVPAKLRNEEAQKIAEKNHGFFMNQFANAEKAEEFHESGNARHESSNVFHEILVQLKRVPDYFIHAAGTGGTISSVGRYIVRYALSTRVILSDAQFSRFYDYVIRNKFSSSENNESDKHSGPGVAGTGYESKKDIVLGNTTSLVRDVISEAVKIPDIATAAGIRVLSEMGFEFGPSTALNFLVALVKAQQHEKRDPWKTQILTTLANDPADFYTSTYLNNTWLDRKFEEFGGFGGMKCWRAQIIKAINYGADFYKSGLKNCPGDY</sequence>
<feature type="signal peptide" evidence="1">
    <location>
        <begin position="1"/>
        <end position="20"/>
    </location>
</feature>
<proteinExistence type="predicted"/>